<dbReference type="Proteomes" id="UP000886874">
    <property type="component" value="Unassembled WGS sequence"/>
</dbReference>
<evidence type="ECO:0000313" key="2">
    <source>
        <dbReference type="Proteomes" id="UP000886874"/>
    </source>
</evidence>
<sequence length="100" mass="10836">MGLPTFDESITRMAVAVQGLARRVQPHNSFTVGKVIAAGGGVIVVETDGLRLEKEDLHVSVLLDYQYTVDDGAPNKLRAGDRVMMLSSDQETYDLTAKVS</sequence>
<accession>A0A9D1CNF9</accession>
<organism evidence="1 2">
    <name type="scientific">Candidatus Avoscillospira stercorigallinarum</name>
    <dbReference type="NCBI Taxonomy" id="2840708"/>
    <lineage>
        <taxon>Bacteria</taxon>
        <taxon>Bacillati</taxon>
        <taxon>Bacillota</taxon>
        <taxon>Clostridia</taxon>
        <taxon>Eubacteriales</taxon>
        <taxon>Oscillospiraceae</taxon>
        <taxon>Oscillospiraceae incertae sedis</taxon>
        <taxon>Candidatus Avoscillospira</taxon>
    </lineage>
</organism>
<evidence type="ECO:0000313" key="1">
    <source>
        <dbReference type="EMBL" id="HIQ69322.1"/>
    </source>
</evidence>
<comment type="caution">
    <text evidence="1">The sequence shown here is derived from an EMBL/GenBank/DDBJ whole genome shotgun (WGS) entry which is preliminary data.</text>
</comment>
<name>A0A9D1CNF9_9FIRM</name>
<reference evidence="1" key="2">
    <citation type="journal article" date="2021" name="PeerJ">
        <title>Extensive microbial diversity within the chicken gut microbiome revealed by metagenomics and culture.</title>
        <authorList>
            <person name="Gilroy R."/>
            <person name="Ravi A."/>
            <person name="Getino M."/>
            <person name="Pursley I."/>
            <person name="Horton D.L."/>
            <person name="Alikhan N.F."/>
            <person name="Baker D."/>
            <person name="Gharbi K."/>
            <person name="Hall N."/>
            <person name="Watson M."/>
            <person name="Adriaenssens E.M."/>
            <person name="Foster-Nyarko E."/>
            <person name="Jarju S."/>
            <person name="Secka A."/>
            <person name="Antonio M."/>
            <person name="Oren A."/>
            <person name="Chaudhuri R.R."/>
            <person name="La Ragione R."/>
            <person name="Hildebrand F."/>
            <person name="Pallen M.J."/>
        </authorList>
    </citation>
    <scope>NUCLEOTIDE SEQUENCE</scope>
    <source>
        <strain evidence="1">ChiSjej2B20-13462</strain>
    </source>
</reference>
<protein>
    <submittedName>
        <fullName evidence="1">Uncharacterized protein</fullName>
    </submittedName>
</protein>
<dbReference type="EMBL" id="DVFN01000051">
    <property type="protein sequence ID" value="HIQ69322.1"/>
    <property type="molecule type" value="Genomic_DNA"/>
</dbReference>
<dbReference type="AlphaFoldDB" id="A0A9D1CNF9"/>
<proteinExistence type="predicted"/>
<gene>
    <name evidence="1" type="ORF">IAA67_03195</name>
</gene>
<reference evidence="1" key="1">
    <citation type="submission" date="2020-10" db="EMBL/GenBank/DDBJ databases">
        <authorList>
            <person name="Gilroy R."/>
        </authorList>
    </citation>
    <scope>NUCLEOTIDE SEQUENCE</scope>
    <source>
        <strain evidence="1">ChiSjej2B20-13462</strain>
    </source>
</reference>